<dbReference type="AlphaFoldDB" id="A0A6L9SFP2"/>
<keyword evidence="1" id="KW-0175">Coiled coil</keyword>
<comment type="caution">
    <text evidence="2">The sequence shown here is derived from an EMBL/GenBank/DDBJ whole genome shotgun (WGS) entry which is preliminary data.</text>
</comment>
<feature type="coiled-coil region" evidence="1">
    <location>
        <begin position="10"/>
        <end position="37"/>
    </location>
</feature>
<gene>
    <name evidence="2" type="ORF">G1H10_22200</name>
</gene>
<evidence type="ECO:0000313" key="2">
    <source>
        <dbReference type="EMBL" id="NEE02880.1"/>
    </source>
</evidence>
<dbReference type="RefSeq" id="WP_163741846.1">
    <property type="nucleotide sequence ID" value="NZ_JAAGOA010000017.1"/>
</dbReference>
<keyword evidence="3" id="KW-1185">Reference proteome</keyword>
<dbReference type="EMBL" id="JAAGOA010000017">
    <property type="protein sequence ID" value="NEE02880.1"/>
    <property type="molecule type" value="Genomic_DNA"/>
</dbReference>
<sequence>MVTNPRYTALAALLELAEEKRDSIAEALDEVHRLMSDRGVWTGPTTATQFGEDVEYRKNDLPGLADNLIEEIRDALSSTPEEVRRDELGHTGPL</sequence>
<evidence type="ECO:0000313" key="3">
    <source>
        <dbReference type="Proteomes" id="UP000475214"/>
    </source>
</evidence>
<reference evidence="2 3" key="1">
    <citation type="submission" date="2020-02" db="EMBL/GenBank/DDBJ databases">
        <authorList>
            <person name="Li X.-J."/>
            <person name="Han X.-M."/>
        </authorList>
    </citation>
    <scope>NUCLEOTIDE SEQUENCE [LARGE SCALE GENOMIC DNA]</scope>
    <source>
        <strain evidence="2 3">CCTCC AB 2017055</strain>
    </source>
</reference>
<dbReference type="Proteomes" id="UP000475214">
    <property type="component" value="Unassembled WGS sequence"/>
</dbReference>
<evidence type="ECO:0000256" key="1">
    <source>
        <dbReference type="SAM" id="Coils"/>
    </source>
</evidence>
<protein>
    <submittedName>
        <fullName evidence="2">Uncharacterized protein</fullName>
    </submittedName>
</protein>
<accession>A0A6L9SFP2</accession>
<organism evidence="2 3">
    <name type="scientific">Phytoactinopolyspora halotolerans</name>
    <dbReference type="NCBI Taxonomy" id="1981512"/>
    <lineage>
        <taxon>Bacteria</taxon>
        <taxon>Bacillati</taxon>
        <taxon>Actinomycetota</taxon>
        <taxon>Actinomycetes</taxon>
        <taxon>Jiangellales</taxon>
        <taxon>Jiangellaceae</taxon>
        <taxon>Phytoactinopolyspora</taxon>
    </lineage>
</organism>
<name>A0A6L9SFP2_9ACTN</name>
<proteinExistence type="predicted"/>